<comment type="caution">
    <text evidence="2">The sequence shown here is derived from an EMBL/GenBank/DDBJ whole genome shotgun (WGS) entry which is preliminary data.</text>
</comment>
<evidence type="ECO:0000313" key="2">
    <source>
        <dbReference type="EMBL" id="GEO11787.1"/>
    </source>
</evidence>
<dbReference type="SUPFAM" id="SSF46955">
    <property type="entry name" value="Putative DNA-binding domain"/>
    <property type="match status" value="1"/>
</dbReference>
<proteinExistence type="predicted"/>
<gene>
    <name evidence="2" type="ORF">SAE01_42830</name>
</gene>
<dbReference type="AlphaFoldDB" id="A0A512BIZ3"/>
<dbReference type="NCBIfam" id="TIGR01764">
    <property type="entry name" value="excise"/>
    <property type="match status" value="1"/>
</dbReference>
<keyword evidence="2" id="KW-0238">DNA-binding</keyword>
<dbReference type="EMBL" id="BJYT01000029">
    <property type="protein sequence ID" value="GEO11787.1"/>
    <property type="molecule type" value="Genomic_DNA"/>
</dbReference>
<evidence type="ECO:0000259" key="1">
    <source>
        <dbReference type="Pfam" id="PF12728"/>
    </source>
</evidence>
<feature type="domain" description="Helix-turn-helix" evidence="1">
    <location>
        <begin position="49"/>
        <end position="98"/>
    </location>
</feature>
<accession>A0A512BIZ3</accession>
<dbReference type="Proteomes" id="UP000321513">
    <property type="component" value="Unassembled WGS sequence"/>
</dbReference>
<evidence type="ECO:0000313" key="3">
    <source>
        <dbReference type="Proteomes" id="UP000321513"/>
    </source>
</evidence>
<sequence length="122" mass="14192">MQYKNKNTVMETITFEQLPQAVTRLHEKLDHIEQLLREANDHSPKTDELLTIAQAAEFLNLSTPTIYGKVSRNEIPVNKQGKRLYFYKSELAEWIKSGRKKTVTEIAQEADEYLANRKKGNR</sequence>
<organism evidence="2 3">
    <name type="scientific">Segetibacter aerophilus</name>
    <dbReference type="NCBI Taxonomy" id="670293"/>
    <lineage>
        <taxon>Bacteria</taxon>
        <taxon>Pseudomonadati</taxon>
        <taxon>Bacteroidota</taxon>
        <taxon>Chitinophagia</taxon>
        <taxon>Chitinophagales</taxon>
        <taxon>Chitinophagaceae</taxon>
        <taxon>Segetibacter</taxon>
    </lineage>
</organism>
<dbReference type="InterPro" id="IPR009061">
    <property type="entry name" value="DNA-bd_dom_put_sf"/>
</dbReference>
<dbReference type="InterPro" id="IPR041657">
    <property type="entry name" value="HTH_17"/>
</dbReference>
<keyword evidence="3" id="KW-1185">Reference proteome</keyword>
<name>A0A512BIZ3_9BACT</name>
<protein>
    <submittedName>
        <fullName evidence="2">DNA-binding protein</fullName>
    </submittedName>
</protein>
<dbReference type="InterPro" id="IPR010093">
    <property type="entry name" value="SinI_DNA-bd"/>
</dbReference>
<dbReference type="GO" id="GO:0003677">
    <property type="term" value="F:DNA binding"/>
    <property type="evidence" value="ECO:0007669"/>
    <property type="project" value="UniProtKB-KW"/>
</dbReference>
<reference evidence="2 3" key="1">
    <citation type="submission" date="2019-07" db="EMBL/GenBank/DDBJ databases">
        <title>Whole genome shotgun sequence of Segetibacter aerophilus NBRC 106135.</title>
        <authorList>
            <person name="Hosoyama A."/>
            <person name="Uohara A."/>
            <person name="Ohji S."/>
            <person name="Ichikawa N."/>
        </authorList>
    </citation>
    <scope>NUCLEOTIDE SEQUENCE [LARGE SCALE GENOMIC DNA]</scope>
    <source>
        <strain evidence="2 3">NBRC 106135</strain>
    </source>
</reference>
<dbReference type="Pfam" id="PF12728">
    <property type="entry name" value="HTH_17"/>
    <property type="match status" value="1"/>
</dbReference>